<dbReference type="EMBL" id="QPJJ01000006">
    <property type="protein sequence ID" value="RCW70811.1"/>
    <property type="molecule type" value="Genomic_DNA"/>
</dbReference>
<dbReference type="AlphaFoldDB" id="A0A368XS58"/>
<sequence>MNLLAYLLAFILTFPLIITIVLYYIGKLKFNKKWKAIHFATDWTTILYIFSVSIACYIIFEKSYIGIIIIILILLFILFLIVQWKTKTEVILRRVWKPFWKTCFLLFFVLYFILIIYGIILYLIQNL</sequence>
<dbReference type="Pfam" id="PF11877">
    <property type="entry name" value="DUF3397"/>
    <property type="match status" value="1"/>
</dbReference>
<dbReference type="InterPro" id="IPR016945">
    <property type="entry name" value="UCP030092"/>
</dbReference>
<proteinExistence type="predicted"/>
<protein>
    <submittedName>
        <fullName evidence="2">Uncharacterized protein DUF3397</fullName>
    </submittedName>
</protein>
<gene>
    <name evidence="2" type="ORF">DFR57_106211</name>
</gene>
<feature type="transmembrane region" description="Helical" evidence="1">
    <location>
        <begin position="103"/>
        <end position="124"/>
    </location>
</feature>
<organism evidence="2 3">
    <name type="scientific">Saliterribacillus persicus</name>
    <dbReference type="NCBI Taxonomy" id="930114"/>
    <lineage>
        <taxon>Bacteria</taxon>
        <taxon>Bacillati</taxon>
        <taxon>Bacillota</taxon>
        <taxon>Bacilli</taxon>
        <taxon>Bacillales</taxon>
        <taxon>Bacillaceae</taxon>
        <taxon>Saliterribacillus</taxon>
    </lineage>
</organism>
<accession>A0A368XS58</accession>
<name>A0A368XS58_9BACI</name>
<dbReference type="RefSeq" id="WP_114352802.1">
    <property type="nucleotide sequence ID" value="NZ_QPJJ01000006.1"/>
</dbReference>
<dbReference type="OrthoDB" id="2353183at2"/>
<feature type="transmembrane region" description="Helical" evidence="1">
    <location>
        <begin position="6"/>
        <end position="25"/>
    </location>
</feature>
<keyword evidence="1" id="KW-0812">Transmembrane</keyword>
<reference evidence="2 3" key="1">
    <citation type="submission" date="2018-07" db="EMBL/GenBank/DDBJ databases">
        <title>Genomic Encyclopedia of Type Strains, Phase IV (KMG-IV): sequencing the most valuable type-strain genomes for metagenomic binning, comparative biology and taxonomic classification.</title>
        <authorList>
            <person name="Goeker M."/>
        </authorList>
    </citation>
    <scope>NUCLEOTIDE SEQUENCE [LARGE SCALE GENOMIC DNA]</scope>
    <source>
        <strain evidence="2 3">DSM 27696</strain>
    </source>
</reference>
<feature type="transmembrane region" description="Helical" evidence="1">
    <location>
        <begin position="37"/>
        <end position="60"/>
    </location>
</feature>
<keyword evidence="1" id="KW-1133">Transmembrane helix</keyword>
<evidence type="ECO:0000313" key="3">
    <source>
        <dbReference type="Proteomes" id="UP000252585"/>
    </source>
</evidence>
<keyword evidence="3" id="KW-1185">Reference proteome</keyword>
<comment type="caution">
    <text evidence="2">The sequence shown here is derived from an EMBL/GenBank/DDBJ whole genome shotgun (WGS) entry which is preliminary data.</text>
</comment>
<dbReference type="InterPro" id="IPR024515">
    <property type="entry name" value="DUF3397"/>
</dbReference>
<keyword evidence="1" id="KW-0472">Membrane</keyword>
<dbReference type="Proteomes" id="UP000252585">
    <property type="component" value="Unassembled WGS sequence"/>
</dbReference>
<evidence type="ECO:0000256" key="1">
    <source>
        <dbReference type="SAM" id="Phobius"/>
    </source>
</evidence>
<dbReference type="PIRSF" id="PIRSF030092">
    <property type="entry name" value="UCP030092"/>
    <property type="match status" value="1"/>
</dbReference>
<feature type="transmembrane region" description="Helical" evidence="1">
    <location>
        <begin position="66"/>
        <end position="82"/>
    </location>
</feature>
<evidence type="ECO:0000313" key="2">
    <source>
        <dbReference type="EMBL" id="RCW70811.1"/>
    </source>
</evidence>